<keyword evidence="2" id="KW-0539">Nucleus</keyword>
<feature type="compositionally biased region" description="Low complexity" evidence="3">
    <location>
        <begin position="257"/>
        <end position="268"/>
    </location>
</feature>
<evidence type="ECO:0000256" key="3">
    <source>
        <dbReference type="SAM" id="MobiDB-lite"/>
    </source>
</evidence>
<evidence type="ECO:0000313" key="6">
    <source>
        <dbReference type="Proteomes" id="UP000077315"/>
    </source>
</evidence>
<dbReference type="SMART" id="SM00066">
    <property type="entry name" value="GAL4"/>
    <property type="match status" value="1"/>
</dbReference>
<dbReference type="STRING" id="763407.A0A167N9N6"/>
<name>A0A167N9N6_PHYB8</name>
<evidence type="ECO:0000313" key="5">
    <source>
        <dbReference type="EMBL" id="OAD75420.1"/>
    </source>
</evidence>
<feature type="region of interest" description="Disordered" evidence="3">
    <location>
        <begin position="208"/>
        <end position="321"/>
    </location>
</feature>
<feature type="domain" description="Zn(2)-C6 fungal-type" evidence="4">
    <location>
        <begin position="73"/>
        <end position="104"/>
    </location>
</feature>
<accession>A0A167N9N6</accession>
<dbReference type="InterPro" id="IPR050335">
    <property type="entry name" value="ERT1_acuK_gluconeogen_tf"/>
</dbReference>
<sequence>MQPMPYYQQGYQQPYPPTGSPAASSVMSAGPGMVGHPNGLPPLQHPMDMNQNQAALAAATAAQGAKRKQVKNACTNCQKACKKCDDSRPCPRCVKYGVADTCVNSVRKERKKGIKRGPYKRRLKGDSDMNARAAAGPDTIAASQVQPQAGAPAMRYQMSFGYPTNLNQYGQPTYDAYSQYAAAYHKDQMMPYVNPVYPSMYPVMAPNPDGSGSAPATAHVYQTPQQHQQQQHHQQQQQAMHYPNGMMHPGPQPPRPDQSQQTLQQQQSGPPPPPSQRGSPHPHDPKDEVFAKPQPMTPVPSTSTSSNTASSADSAEDDDGSKFARLSQLCSAALNQTDSHA</sequence>
<evidence type="ECO:0000259" key="4">
    <source>
        <dbReference type="PROSITE" id="PS50048"/>
    </source>
</evidence>
<feature type="compositionally biased region" description="Basic and acidic residues" evidence="3">
    <location>
        <begin position="281"/>
        <end position="290"/>
    </location>
</feature>
<dbReference type="GO" id="GO:0000981">
    <property type="term" value="F:DNA-binding transcription factor activity, RNA polymerase II-specific"/>
    <property type="evidence" value="ECO:0007669"/>
    <property type="project" value="InterPro"/>
</dbReference>
<reference evidence="6" key="1">
    <citation type="submission" date="2015-06" db="EMBL/GenBank/DDBJ databases">
        <title>Expansion of signal transduction pathways in fungi by whole-genome duplication.</title>
        <authorList>
            <consortium name="DOE Joint Genome Institute"/>
            <person name="Corrochano L.M."/>
            <person name="Kuo A."/>
            <person name="Marcet-Houben M."/>
            <person name="Polaino S."/>
            <person name="Salamov A."/>
            <person name="Villalobos J.M."/>
            <person name="Alvarez M.I."/>
            <person name="Avalos J."/>
            <person name="Benito E.P."/>
            <person name="Benoit I."/>
            <person name="Burger G."/>
            <person name="Camino L.P."/>
            <person name="Canovas D."/>
            <person name="Cerda-Olmedo E."/>
            <person name="Cheng J.-F."/>
            <person name="Dominguez A."/>
            <person name="Elias M."/>
            <person name="Eslava A.P."/>
            <person name="Glaser F."/>
            <person name="Grimwood J."/>
            <person name="Gutierrez G."/>
            <person name="Heitman J."/>
            <person name="Henrissat B."/>
            <person name="Iturriaga E.A."/>
            <person name="Lang B.F."/>
            <person name="Lavin J.L."/>
            <person name="Lee S."/>
            <person name="Li W."/>
            <person name="Lindquist E."/>
            <person name="Lopez-Garcia S."/>
            <person name="Luque E.M."/>
            <person name="Marcos A.T."/>
            <person name="Martin J."/>
            <person name="McCluskey K."/>
            <person name="Medina H.R."/>
            <person name="Miralles-Duran A."/>
            <person name="Miyazaki A."/>
            <person name="Munoz-Torres E."/>
            <person name="Oguiza J.A."/>
            <person name="Ohm R."/>
            <person name="Olmedo M."/>
            <person name="Orejas M."/>
            <person name="Ortiz-Castellanos L."/>
            <person name="Pisabarro A.G."/>
            <person name="Rodriguez-Romero J."/>
            <person name="Ruiz-Herrera J."/>
            <person name="Ruiz-Vazquez R."/>
            <person name="Sanz C."/>
            <person name="Schackwitz W."/>
            <person name="Schmutz J."/>
            <person name="Shahriari M."/>
            <person name="Shelest E."/>
            <person name="Silva-Franco F."/>
            <person name="Soanes D."/>
            <person name="Syed K."/>
            <person name="Tagua V.G."/>
            <person name="Talbot N.J."/>
            <person name="Thon M."/>
            <person name="De vries R.P."/>
            <person name="Wiebenga A."/>
            <person name="Yadav J.S."/>
            <person name="Braun E.L."/>
            <person name="Baker S."/>
            <person name="Garre V."/>
            <person name="Horwitz B."/>
            <person name="Torres-Martinez S."/>
            <person name="Idnurm A."/>
            <person name="Herrera-Estrella A."/>
            <person name="Gabaldon T."/>
            <person name="Grigoriev I.V."/>
        </authorList>
    </citation>
    <scope>NUCLEOTIDE SEQUENCE [LARGE SCALE GENOMIC DNA]</scope>
    <source>
        <strain evidence="6">NRRL 1555(-)</strain>
    </source>
</reference>
<keyword evidence="6" id="KW-1185">Reference proteome</keyword>
<dbReference type="GO" id="GO:0008270">
    <property type="term" value="F:zinc ion binding"/>
    <property type="evidence" value="ECO:0007669"/>
    <property type="project" value="InterPro"/>
</dbReference>
<dbReference type="VEuPathDB" id="FungiDB:PHYBLDRAFT_186394"/>
<dbReference type="InterPro" id="IPR001138">
    <property type="entry name" value="Zn2Cys6_DnaBD"/>
</dbReference>
<feature type="compositionally biased region" description="Low complexity" evidence="3">
    <location>
        <begin position="301"/>
        <end position="313"/>
    </location>
</feature>
<evidence type="ECO:0000256" key="2">
    <source>
        <dbReference type="ARBA" id="ARBA00023242"/>
    </source>
</evidence>
<feature type="compositionally biased region" description="Low complexity" evidence="3">
    <location>
        <begin position="1"/>
        <end position="13"/>
    </location>
</feature>
<dbReference type="AlphaFoldDB" id="A0A167N9N6"/>
<keyword evidence="1" id="KW-0479">Metal-binding</keyword>
<dbReference type="PANTHER" id="PTHR47659:SF7">
    <property type="entry name" value="FUNGAL TRANSCRIPTIONAL REGULATORY PROTEIN, N-TERMINAL DOMAIN-CONTAINING PROTEIN"/>
    <property type="match status" value="1"/>
</dbReference>
<dbReference type="Proteomes" id="UP000077315">
    <property type="component" value="Unassembled WGS sequence"/>
</dbReference>
<dbReference type="CDD" id="cd00067">
    <property type="entry name" value="GAL4"/>
    <property type="match status" value="1"/>
</dbReference>
<dbReference type="GeneID" id="29000141"/>
<dbReference type="PROSITE" id="PS50048">
    <property type="entry name" value="ZN2_CY6_FUNGAL_2"/>
    <property type="match status" value="1"/>
</dbReference>
<dbReference type="EMBL" id="KV440977">
    <property type="protein sequence ID" value="OAD75420.1"/>
    <property type="molecule type" value="Genomic_DNA"/>
</dbReference>
<dbReference type="PANTHER" id="PTHR47659">
    <property type="entry name" value="ZN(II)2CYS6 TRANSCRIPTION FACTOR (EUROFUNG)-RELATED"/>
    <property type="match status" value="1"/>
</dbReference>
<protein>
    <submittedName>
        <fullName evidence="5">Zn(2)-C6 fungal-specific transcription factor</fullName>
    </submittedName>
</protein>
<organism evidence="5 6">
    <name type="scientific">Phycomyces blakesleeanus (strain ATCC 8743b / DSM 1359 / FGSC 10004 / NBRC 33097 / NRRL 1555)</name>
    <dbReference type="NCBI Taxonomy" id="763407"/>
    <lineage>
        <taxon>Eukaryota</taxon>
        <taxon>Fungi</taxon>
        <taxon>Fungi incertae sedis</taxon>
        <taxon>Mucoromycota</taxon>
        <taxon>Mucoromycotina</taxon>
        <taxon>Mucoromycetes</taxon>
        <taxon>Mucorales</taxon>
        <taxon>Phycomycetaceae</taxon>
        <taxon>Phycomyces</taxon>
    </lineage>
</organism>
<dbReference type="RefSeq" id="XP_018293460.1">
    <property type="nucleotide sequence ID" value="XM_018439235.1"/>
</dbReference>
<dbReference type="OrthoDB" id="5575144at2759"/>
<proteinExistence type="predicted"/>
<evidence type="ECO:0000256" key="1">
    <source>
        <dbReference type="ARBA" id="ARBA00022723"/>
    </source>
</evidence>
<feature type="region of interest" description="Disordered" evidence="3">
    <location>
        <begin position="1"/>
        <end position="30"/>
    </location>
</feature>
<feature type="compositionally biased region" description="Low complexity" evidence="3">
    <location>
        <begin position="225"/>
        <end position="238"/>
    </location>
</feature>
<gene>
    <name evidence="5" type="ORF">PHYBLDRAFT_186394</name>
</gene>
<dbReference type="InParanoid" id="A0A167N9N6"/>